<dbReference type="SUPFAM" id="SSF56281">
    <property type="entry name" value="Metallo-hydrolase/oxidoreductase"/>
    <property type="match status" value="1"/>
</dbReference>
<dbReference type="Pfam" id="PF00753">
    <property type="entry name" value="Lactamase_B"/>
    <property type="match status" value="1"/>
</dbReference>
<organism evidence="2 3">
    <name type="scientific">Ferrovibrio terrae</name>
    <dbReference type="NCBI Taxonomy" id="2594003"/>
    <lineage>
        <taxon>Bacteria</taxon>
        <taxon>Pseudomonadati</taxon>
        <taxon>Pseudomonadota</taxon>
        <taxon>Alphaproteobacteria</taxon>
        <taxon>Rhodospirillales</taxon>
        <taxon>Rhodospirillaceae</taxon>
        <taxon>Ferrovibrio</taxon>
    </lineage>
</organism>
<evidence type="ECO:0000313" key="2">
    <source>
        <dbReference type="EMBL" id="QDO95967.1"/>
    </source>
</evidence>
<keyword evidence="2" id="KW-0378">Hydrolase</keyword>
<dbReference type="InterPro" id="IPR036388">
    <property type="entry name" value="WH-like_DNA-bd_sf"/>
</dbReference>
<dbReference type="OrthoDB" id="9802991at2"/>
<name>A0A516GWR4_9PROT</name>
<dbReference type="Gene3D" id="3.60.15.10">
    <property type="entry name" value="Ribonuclease Z/Hydroxyacylglutathione hydrolase-like"/>
    <property type="match status" value="1"/>
</dbReference>
<dbReference type="Pfam" id="PF17778">
    <property type="entry name" value="WHD_BLACT"/>
    <property type="match status" value="1"/>
</dbReference>
<dbReference type="CDD" id="cd16278">
    <property type="entry name" value="metallo-hydrolase-like_MBL-fold"/>
    <property type="match status" value="1"/>
</dbReference>
<feature type="domain" description="Metallo-beta-lactamase" evidence="1">
    <location>
        <begin position="38"/>
        <end position="210"/>
    </location>
</feature>
<accession>A0A516GWR4</accession>
<dbReference type="AlphaFoldDB" id="A0A516GWR4"/>
<keyword evidence="3" id="KW-1185">Reference proteome</keyword>
<dbReference type="InterPro" id="IPR041516">
    <property type="entry name" value="LACTB2_WH"/>
</dbReference>
<dbReference type="KEGG" id="fer:FNB15_01160"/>
<proteinExistence type="predicted"/>
<evidence type="ECO:0000313" key="3">
    <source>
        <dbReference type="Proteomes" id="UP000317496"/>
    </source>
</evidence>
<dbReference type="PANTHER" id="PTHR23131">
    <property type="entry name" value="ENDORIBONUCLEASE LACTB2"/>
    <property type="match status" value="1"/>
</dbReference>
<dbReference type="EMBL" id="CP041636">
    <property type="protein sequence ID" value="QDO95967.1"/>
    <property type="molecule type" value="Genomic_DNA"/>
</dbReference>
<dbReference type="PANTHER" id="PTHR23131:SF0">
    <property type="entry name" value="ENDORIBONUCLEASE LACTB2"/>
    <property type="match status" value="1"/>
</dbReference>
<sequence>MTIPFIKDLQFNYAQVSGLSPLVRRVIAQNPSAFTFHGTGTYIVGHKDAVAVIDPGPDDPPHIEALLNNLNGETVSHILITHTHRDHSPGAALLQARTGAPTYGFGPHPQPPGGPVVEEGGDHAFTPDHILKDGDVVRGNGWTMTALHTPGHISNHLCFALHEEKALFSGDHVMGWSTTVISPPDGSMTDYYASLEKLLPRDDVRYYPTHGAPIDAMNTGHSPQHFVRELIRHRQARETQIVDCLTKAGPQTIPQMVAVMYADVPKYLHPAAARSVLAHLIHMVGDGRVAVEGGGAADEMATYRVPQ</sequence>
<reference evidence="2 3" key="1">
    <citation type="submission" date="2019-07" db="EMBL/GenBank/DDBJ databases">
        <title>Genome sequencing for Ferrovibrio sp. K5.</title>
        <authorList>
            <person name="Park S.-J."/>
        </authorList>
    </citation>
    <scope>NUCLEOTIDE SEQUENCE [LARGE SCALE GENOMIC DNA]</scope>
    <source>
        <strain evidence="2 3">K5</strain>
    </source>
</reference>
<protein>
    <submittedName>
        <fullName evidence="2">MBL fold metallo-hydrolase</fullName>
    </submittedName>
</protein>
<dbReference type="GO" id="GO:0016787">
    <property type="term" value="F:hydrolase activity"/>
    <property type="evidence" value="ECO:0007669"/>
    <property type="project" value="UniProtKB-KW"/>
</dbReference>
<gene>
    <name evidence="2" type="ORF">FNB15_01160</name>
</gene>
<dbReference type="InterPro" id="IPR050662">
    <property type="entry name" value="Sec-metab_biosynth-thioest"/>
</dbReference>
<dbReference type="SMART" id="SM00849">
    <property type="entry name" value="Lactamase_B"/>
    <property type="match status" value="1"/>
</dbReference>
<dbReference type="Gene3D" id="1.10.10.10">
    <property type="entry name" value="Winged helix-like DNA-binding domain superfamily/Winged helix DNA-binding domain"/>
    <property type="match status" value="1"/>
</dbReference>
<dbReference type="InterPro" id="IPR001279">
    <property type="entry name" value="Metallo-B-lactamas"/>
</dbReference>
<dbReference type="Proteomes" id="UP000317496">
    <property type="component" value="Chromosome"/>
</dbReference>
<dbReference type="RefSeq" id="WP_144066948.1">
    <property type="nucleotide sequence ID" value="NZ_CP041636.1"/>
</dbReference>
<evidence type="ECO:0000259" key="1">
    <source>
        <dbReference type="SMART" id="SM00849"/>
    </source>
</evidence>
<dbReference type="InterPro" id="IPR036866">
    <property type="entry name" value="RibonucZ/Hydroxyglut_hydro"/>
</dbReference>